<evidence type="ECO:0000259" key="4">
    <source>
        <dbReference type="Pfam" id="PF00724"/>
    </source>
</evidence>
<comment type="cofactor">
    <cofactor evidence="1">
        <name>FMN</name>
        <dbReference type="ChEBI" id="CHEBI:58210"/>
    </cofactor>
</comment>
<dbReference type="CDD" id="cd02933">
    <property type="entry name" value="OYE_like_FMN"/>
    <property type="match status" value="1"/>
</dbReference>
<keyword evidence="6" id="KW-1185">Reference proteome</keyword>
<sequence length="363" mass="39964">MSLFTPIDIGDLKLSHRVILAPLTRYRAVGNIPNKMMAEYYEQRSSKGGLLITETTCISVRGGINRNMPRIDTEEAVEGWKNIVEAVHAKGGLIFCQLNHFGRTFKPQASEYNAPVVSSSSVPIDGEMYHIPKPMDETDMKQTIEDFVNAADNAINKAGFDGIELHGANGYLLDQFIEDNINTRTDEFGGSIENRCKFPLMVLDAVIEKVGSGKVGYRISPWDVFQQANDSNPIKNFSYLCEQLEKRNIAYVHAVEARSDANGGRENDGNKSASLDKSLLKSSVAKLKPCLPTTSLISAGGWNKDNASLEGIEVDALAFGRYFISNPDLPNKLKLGSPLTPYNRDTFYTPGTAKGYTDYSSLA</sequence>
<evidence type="ECO:0000313" key="6">
    <source>
        <dbReference type="Proteomes" id="UP000000707"/>
    </source>
</evidence>
<name>G3B885_CANTC</name>
<comment type="similarity">
    <text evidence="2">Belongs to the NADH:flavin oxidoreductase/NADH oxidase family.</text>
</comment>
<evidence type="ECO:0000256" key="1">
    <source>
        <dbReference type="ARBA" id="ARBA00001917"/>
    </source>
</evidence>
<dbReference type="InterPro" id="IPR045247">
    <property type="entry name" value="Oye-like"/>
</dbReference>
<reference evidence="5 6" key="1">
    <citation type="journal article" date="2011" name="Proc. Natl. Acad. Sci. U.S.A.">
        <title>Comparative genomics of xylose-fermenting fungi for enhanced biofuel production.</title>
        <authorList>
            <person name="Wohlbach D.J."/>
            <person name="Kuo A."/>
            <person name="Sato T.K."/>
            <person name="Potts K.M."/>
            <person name="Salamov A.A."/>
            <person name="LaButti K.M."/>
            <person name="Sun H."/>
            <person name="Clum A."/>
            <person name="Pangilinan J.L."/>
            <person name="Lindquist E.A."/>
            <person name="Lucas S."/>
            <person name="Lapidus A."/>
            <person name="Jin M."/>
            <person name="Gunawan C."/>
            <person name="Balan V."/>
            <person name="Dale B.E."/>
            <person name="Jeffries T.W."/>
            <person name="Zinkel R."/>
            <person name="Barry K.W."/>
            <person name="Grigoriev I.V."/>
            <person name="Gasch A.P."/>
        </authorList>
    </citation>
    <scope>NUCLEOTIDE SEQUENCE [LARGE SCALE GENOMIC DNA]</scope>
    <source>
        <strain evidence="5">ATCC 10573</strain>
        <strain evidence="6">ATCC 10573 / BCRC 21748 / CBS 615 / JCM 9827 / NBRC 10315 / NRRL Y-1498 / VKM Y-70</strain>
    </source>
</reference>
<dbReference type="OrthoDB" id="276546at2759"/>
<dbReference type="Gene3D" id="3.20.20.70">
    <property type="entry name" value="Aldolase class I"/>
    <property type="match status" value="1"/>
</dbReference>
<dbReference type="InterPro" id="IPR013785">
    <property type="entry name" value="Aldolase_TIM"/>
</dbReference>
<dbReference type="AlphaFoldDB" id="G3B885"/>
<dbReference type="GO" id="GO:0016491">
    <property type="term" value="F:oxidoreductase activity"/>
    <property type="evidence" value="ECO:0007669"/>
    <property type="project" value="InterPro"/>
</dbReference>
<dbReference type="RefSeq" id="XP_006687881.1">
    <property type="nucleotide sequence ID" value="XM_006687818.1"/>
</dbReference>
<dbReference type="HOGENOM" id="CLU_012153_0_2_1"/>
<protein>
    <submittedName>
        <fullName evidence="5">12-oxophytodienoate reductase</fullName>
    </submittedName>
</protein>
<dbReference type="PANTHER" id="PTHR22893:SF91">
    <property type="entry name" value="NADPH DEHYDROGENASE 2-RELATED"/>
    <property type="match status" value="1"/>
</dbReference>
<dbReference type="KEGG" id="cten:18247754"/>
<dbReference type="EMBL" id="GL996527">
    <property type="protein sequence ID" value="EGV61711.1"/>
    <property type="molecule type" value="Genomic_DNA"/>
</dbReference>
<proteinExistence type="inferred from homology"/>
<organism evidence="6">
    <name type="scientific">Candida tenuis (strain ATCC 10573 / BCRC 21748 / CBS 615 / JCM 9827 / NBRC 10315 / NRRL Y-1498 / VKM Y-70)</name>
    <name type="common">Yeast</name>
    <name type="synonym">Yamadazyma tenuis</name>
    <dbReference type="NCBI Taxonomy" id="590646"/>
    <lineage>
        <taxon>Eukaryota</taxon>
        <taxon>Fungi</taxon>
        <taxon>Dikarya</taxon>
        <taxon>Ascomycota</taxon>
        <taxon>Saccharomycotina</taxon>
        <taxon>Pichiomycetes</taxon>
        <taxon>Debaryomycetaceae</taxon>
        <taxon>Yamadazyma</taxon>
    </lineage>
</organism>
<dbReference type="GO" id="GO:0010181">
    <property type="term" value="F:FMN binding"/>
    <property type="evidence" value="ECO:0007669"/>
    <property type="project" value="InterPro"/>
</dbReference>
<dbReference type="EMBL" id="GL996527">
    <property type="protein sequence ID" value="EGV61712.1"/>
    <property type="molecule type" value="Genomic_DNA"/>
</dbReference>
<evidence type="ECO:0000313" key="5">
    <source>
        <dbReference type="EMBL" id="EGV61711.1"/>
    </source>
</evidence>
<gene>
    <name evidence="5" type="ORF">CANTEDRAFT_115171</name>
</gene>
<evidence type="ECO:0000256" key="2">
    <source>
        <dbReference type="ARBA" id="ARBA00005979"/>
    </source>
</evidence>
<dbReference type="STRING" id="590646.G3B885"/>
<dbReference type="eggNOG" id="KOG0134">
    <property type="taxonomic scope" value="Eukaryota"/>
</dbReference>
<accession>G3B885</accession>
<keyword evidence="3" id="KW-0288">FMN</keyword>
<dbReference type="InterPro" id="IPR001155">
    <property type="entry name" value="OxRdtase_FMN_N"/>
</dbReference>
<dbReference type="SUPFAM" id="SSF51395">
    <property type="entry name" value="FMN-linked oxidoreductases"/>
    <property type="match status" value="1"/>
</dbReference>
<dbReference type="PANTHER" id="PTHR22893">
    <property type="entry name" value="NADH OXIDOREDUCTASE-RELATED"/>
    <property type="match status" value="1"/>
</dbReference>
<dbReference type="Pfam" id="PF00724">
    <property type="entry name" value="Oxidored_FMN"/>
    <property type="match status" value="1"/>
</dbReference>
<dbReference type="GeneID" id="18247754"/>
<dbReference type="Proteomes" id="UP000000707">
    <property type="component" value="Unassembled WGS sequence"/>
</dbReference>
<feature type="domain" description="NADH:flavin oxidoreductase/NADH oxidase N-terminal" evidence="4">
    <location>
        <begin position="2"/>
        <end position="338"/>
    </location>
</feature>
<keyword evidence="3" id="KW-0285">Flavoprotein</keyword>
<evidence type="ECO:0000256" key="3">
    <source>
        <dbReference type="ARBA" id="ARBA00022643"/>
    </source>
</evidence>